<comment type="caution">
    <text evidence="8">The sequence shown here is derived from an EMBL/GenBank/DDBJ whole genome shotgun (WGS) entry which is preliminary data.</text>
</comment>
<evidence type="ECO:0000256" key="4">
    <source>
        <dbReference type="ARBA" id="ARBA00023004"/>
    </source>
</evidence>
<dbReference type="InterPro" id="IPR017941">
    <property type="entry name" value="Rieske_2Fe-2S"/>
</dbReference>
<dbReference type="PROSITE" id="PS51296">
    <property type="entry name" value="RIESKE"/>
    <property type="match status" value="1"/>
</dbReference>
<dbReference type="SUPFAM" id="SSF50022">
    <property type="entry name" value="ISP domain"/>
    <property type="match status" value="1"/>
</dbReference>
<dbReference type="Pfam" id="PF13806">
    <property type="entry name" value="Rieske_2"/>
    <property type="match status" value="1"/>
</dbReference>
<dbReference type="OrthoDB" id="9795104at2"/>
<keyword evidence="4" id="KW-0408">Iron</keyword>
<name>A0A368KYQ4_9BACT</name>
<accession>A0A368KYQ4</accession>
<dbReference type="AlphaFoldDB" id="A0A368KYQ4"/>
<evidence type="ECO:0000256" key="1">
    <source>
        <dbReference type="ARBA" id="ARBA00022714"/>
    </source>
</evidence>
<feature type="domain" description="Rieske" evidence="7">
    <location>
        <begin position="5"/>
        <end position="101"/>
    </location>
</feature>
<evidence type="ECO:0000256" key="6">
    <source>
        <dbReference type="ARBA" id="ARBA00023063"/>
    </source>
</evidence>
<dbReference type="InterPro" id="IPR036922">
    <property type="entry name" value="Rieske_2Fe-2S_sf"/>
</dbReference>
<dbReference type="GO" id="GO:0008942">
    <property type="term" value="F:nitrite reductase [NAD(P)H] activity"/>
    <property type="evidence" value="ECO:0007669"/>
    <property type="project" value="InterPro"/>
</dbReference>
<gene>
    <name evidence="8" type="ORF">DTL42_06570</name>
</gene>
<keyword evidence="1" id="KW-0001">2Fe-2S</keyword>
<evidence type="ECO:0000256" key="5">
    <source>
        <dbReference type="ARBA" id="ARBA00023014"/>
    </source>
</evidence>
<sequence length="113" mass="12468">MPQFYQLATVADLPEQGGRLVIVDDEWIGLFQSSAGVFAIDAMCPHSGANLAKGDVCDGVVACPVHLWRFRLSDGRYLDADVERFNLKTYRVQIVAETICVELAAEPKSVRLI</sequence>
<dbReference type="GO" id="GO:0042128">
    <property type="term" value="P:nitrate assimilation"/>
    <property type="evidence" value="ECO:0007669"/>
    <property type="project" value="UniProtKB-KW"/>
</dbReference>
<dbReference type="Proteomes" id="UP000253562">
    <property type="component" value="Unassembled WGS sequence"/>
</dbReference>
<dbReference type="PANTHER" id="PTHR21496">
    <property type="entry name" value="FERREDOXIN-RELATED"/>
    <property type="match status" value="1"/>
</dbReference>
<evidence type="ECO:0000313" key="8">
    <source>
        <dbReference type="EMBL" id="RCS54784.1"/>
    </source>
</evidence>
<dbReference type="InterPro" id="IPR012748">
    <property type="entry name" value="Rieske-like_NirD"/>
</dbReference>
<dbReference type="GO" id="GO:0046872">
    <property type="term" value="F:metal ion binding"/>
    <property type="evidence" value="ECO:0007669"/>
    <property type="project" value="UniProtKB-KW"/>
</dbReference>
<keyword evidence="5" id="KW-0411">Iron-sulfur</keyword>
<reference evidence="8 9" key="1">
    <citation type="submission" date="2018-07" db="EMBL/GenBank/DDBJ databases">
        <title>Comparative genomes isolates from brazilian mangrove.</title>
        <authorList>
            <person name="De Araujo J.E."/>
            <person name="Taketani R.G."/>
            <person name="Silva M.C.P."/>
            <person name="Lourenco M.V."/>
            <person name="Oliveira V.M."/>
            <person name="Andreote F.D."/>
        </authorList>
    </citation>
    <scope>NUCLEOTIDE SEQUENCE [LARGE SCALE GENOMIC DNA]</scope>
    <source>
        <strain evidence="8 9">HEX PRIS-MGV</strain>
    </source>
</reference>
<evidence type="ECO:0000256" key="2">
    <source>
        <dbReference type="ARBA" id="ARBA00022723"/>
    </source>
</evidence>
<proteinExistence type="predicted"/>
<protein>
    <submittedName>
        <fullName evidence="8">Rieske (2Fe-2S) protein</fullName>
    </submittedName>
</protein>
<dbReference type="GO" id="GO:0051537">
    <property type="term" value="F:2 iron, 2 sulfur cluster binding"/>
    <property type="evidence" value="ECO:0007669"/>
    <property type="project" value="UniProtKB-KW"/>
</dbReference>
<dbReference type="PANTHER" id="PTHR21496:SF23">
    <property type="entry name" value="3-PHENYLPROPIONATE_CINNAMIC ACID DIOXYGENASE FERREDOXIN SUBUNIT"/>
    <property type="match status" value="1"/>
</dbReference>
<evidence type="ECO:0000313" key="9">
    <source>
        <dbReference type="Proteomes" id="UP000253562"/>
    </source>
</evidence>
<keyword evidence="3" id="KW-0560">Oxidoreductase</keyword>
<evidence type="ECO:0000256" key="3">
    <source>
        <dbReference type="ARBA" id="ARBA00023002"/>
    </source>
</evidence>
<evidence type="ECO:0000259" key="7">
    <source>
        <dbReference type="PROSITE" id="PS51296"/>
    </source>
</evidence>
<dbReference type="EMBL" id="QPEX01000010">
    <property type="protein sequence ID" value="RCS54784.1"/>
    <property type="molecule type" value="Genomic_DNA"/>
</dbReference>
<keyword evidence="2" id="KW-0479">Metal-binding</keyword>
<keyword evidence="6" id="KW-0534">Nitrate assimilation</keyword>
<dbReference type="Gene3D" id="2.102.10.10">
    <property type="entry name" value="Rieske [2Fe-2S] iron-sulphur domain"/>
    <property type="match status" value="1"/>
</dbReference>
<organism evidence="8 9">
    <name type="scientific">Bremerella cremea</name>
    <dbReference type="NCBI Taxonomy" id="1031537"/>
    <lineage>
        <taxon>Bacteria</taxon>
        <taxon>Pseudomonadati</taxon>
        <taxon>Planctomycetota</taxon>
        <taxon>Planctomycetia</taxon>
        <taxon>Pirellulales</taxon>
        <taxon>Pirellulaceae</taxon>
        <taxon>Bremerella</taxon>
    </lineage>
</organism>
<dbReference type="CDD" id="cd03467">
    <property type="entry name" value="Rieske"/>
    <property type="match status" value="1"/>
</dbReference>
<dbReference type="RefSeq" id="WP_114367846.1">
    <property type="nucleotide sequence ID" value="NZ_QPEX01000010.1"/>
</dbReference>